<reference evidence="1 2" key="1">
    <citation type="submission" date="2022-10" db="EMBL/GenBank/DDBJ databases">
        <title>Defluviimonas sp. nov., isolated from ocean surface sediments.</title>
        <authorList>
            <person name="He W."/>
            <person name="Wang L."/>
            <person name="Zhang D.-F."/>
        </authorList>
    </citation>
    <scope>NUCLEOTIDE SEQUENCE [LARGE SCALE GENOMIC DNA]</scope>
    <source>
        <strain evidence="1 2">WL0024</strain>
    </source>
</reference>
<accession>A0ABT2WYQ0</accession>
<dbReference type="RefSeq" id="WP_263332772.1">
    <property type="nucleotide sequence ID" value="NZ_JAOVQO010000002.1"/>
</dbReference>
<gene>
    <name evidence="1" type="ORF">OEZ60_02165</name>
</gene>
<sequence length="259" mass="28551">MAEVELLEIDANNFSDRSHVIDNRWTPLRPGERMSYEGWTVDDAGEKVKHLYVATVTDLTKMIAGVRVLVLLEEDFQDDTLIEQEIAFRAQDKDGNVWHVGELTEAFDGDDLIGAKYWFPGAPEGARAGIKLVADPKVGDPELSQGYAPPPVSWTDSGQVTEAGLVVSVPAGEFSDVIAIDEHDQETEEGIFQTKYYAPDVGLVKIGFKGDDPNKEELFLTEVIDLDEAGMERARELALEIDGRGYGYAATTPAQQTEE</sequence>
<dbReference type="EMBL" id="JAOVQO010000002">
    <property type="protein sequence ID" value="MCU9846798.1"/>
    <property type="molecule type" value="Genomic_DNA"/>
</dbReference>
<keyword evidence="2" id="KW-1185">Reference proteome</keyword>
<proteinExistence type="predicted"/>
<organism evidence="1 2">
    <name type="scientific">Albidovulum salinarum</name>
    <dbReference type="NCBI Taxonomy" id="2984153"/>
    <lineage>
        <taxon>Bacteria</taxon>
        <taxon>Pseudomonadati</taxon>
        <taxon>Pseudomonadota</taxon>
        <taxon>Alphaproteobacteria</taxon>
        <taxon>Rhodobacterales</taxon>
        <taxon>Paracoccaceae</taxon>
        <taxon>Albidovulum</taxon>
    </lineage>
</organism>
<name>A0ABT2WYQ0_9RHOB</name>
<dbReference type="Proteomes" id="UP001209535">
    <property type="component" value="Unassembled WGS sequence"/>
</dbReference>
<evidence type="ECO:0000313" key="2">
    <source>
        <dbReference type="Proteomes" id="UP001209535"/>
    </source>
</evidence>
<evidence type="ECO:0000313" key="1">
    <source>
        <dbReference type="EMBL" id="MCU9846798.1"/>
    </source>
</evidence>
<protein>
    <submittedName>
        <fullName evidence="1">Uncharacterized protein</fullName>
    </submittedName>
</protein>
<comment type="caution">
    <text evidence="1">The sequence shown here is derived from an EMBL/GenBank/DDBJ whole genome shotgun (WGS) entry which is preliminary data.</text>
</comment>